<comment type="similarity">
    <text evidence="1">Belongs to the FAH family.</text>
</comment>
<accession>A0A917K7Z1</accession>
<organism evidence="4 5">
    <name type="scientific">Alicyclobacillus cellulosilyticus</name>
    <dbReference type="NCBI Taxonomy" id="1003997"/>
    <lineage>
        <taxon>Bacteria</taxon>
        <taxon>Bacillati</taxon>
        <taxon>Bacillota</taxon>
        <taxon>Bacilli</taxon>
        <taxon>Bacillales</taxon>
        <taxon>Alicyclobacillaceae</taxon>
        <taxon>Alicyclobacillus</taxon>
    </lineage>
</organism>
<reference evidence="4" key="1">
    <citation type="journal article" date="2014" name="Int. J. Syst. Evol. Microbiol.">
        <title>Complete genome sequence of Corynebacterium casei LMG S-19264T (=DSM 44701T), isolated from a smear-ripened cheese.</title>
        <authorList>
            <consortium name="US DOE Joint Genome Institute (JGI-PGF)"/>
            <person name="Walter F."/>
            <person name="Albersmeier A."/>
            <person name="Kalinowski J."/>
            <person name="Ruckert C."/>
        </authorList>
    </citation>
    <scope>NUCLEOTIDE SEQUENCE</scope>
    <source>
        <strain evidence="4">JCM 18487</strain>
    </source>
</reference>
<dbReference type="EMBL" id="BMOY01000010">
    <property type="protein sequence ID" value="GGJ02135.1"/>
    <property type="molecule type" value="Genomic_DNA"/>
</dbReference>
<dbReference type="PANTHER" id="PTHR42796:SF4">
    <property type="entry name" value="FUMARYLACETOACETATE HYDROLASE DOMAIN-CONTAINING PROTEIN 2A"/>
    <property type="match status" value="1"/>
</dbReference>
<gene>
    <name evidence="4" type="ORF">GCM10010885_09310</name>
</gene>
<dbReference type="GO" id="GO:0019752">
    <property type="term" value="P:carboxylic acid metabolic process"/>
    <property type="evidence" value="ECO:0007669"/>
    <property type="project" value="UniProtKB-ARBA"/>
</dbReference>
<protein>
    <submittedName>
        <fullName evidence="4">2-keto-4-pentenoate hydratase</fullName>
    </submittedName>
</protein>
<dbReference type="Gene3D" id="3.90.850.10">
    <property type="entry name" value="Fumarylacetoacetase-like, C-terminal domain"/>
    <property type="match status" value="1"/>
</dbReference>
<dbReference type="Proteomes" id="UP000637695">
    <property type="component" value="Unassembled WGS sequence"/>
</dbReference>
<dbReference type="InterPro" id="IPR036663">
    <property type="entry name" value="Fumarylacetoacetase_C_sf"/>
</dbReference>
<feature type="domain" description="Fumarylacetoacetase-like C-terminal" evidence="3">
    <location>
        <begin position="98"/>
        <end position="304"/>
    </location>
</feature>
<evidence type="ECO:0000256" key="2">
    <source>
        <dbReference type="ARBA" id="ARBA00022723"/>
    </source>
</evidence>
<evidence type="ECO:0000313" key="4">
    <source>
        <dbReference type="EMBL" id="GGJ02135.1"/>
    </source>
</evidence>
<evidence type="ECO:0000313" key="5">
    <source>
        <dbReference type="Proteomes" id="UP000637695"/>
    </source>
</evidence>
<dbReference type="GO" id="GO:0046872">
    <property type="term" value="F:metal ion binding"/>
    <property type="evidence" value="ECO:0007669"/>
    <property type="project" value="UniProtKB-KW"/>
</dbReference>
<dbReference type="SUPFAM" id="SSF56529">
    <property type="entry name" value="FAH"/>
    <property type="match status" value="1"/>
</dbReference>
<keyword evidence="5" id="KW-1185">Reference proteome</keyword>
<dbReference type="PANTHER" id="PTHR42796">
    <property type="entry name" value="FUMARYLACETOACETATE HYDROLASE DOMAIN-CONTAINING PROTEIN 2A-RELATED"/>
    <property type="match status" value="1"/>
</dbReference>
<dbReference type="AlphaFoldDB" id="A0A917K7Z1"/>
<keyword evidence="2" id="KW-0479">Metal-binding</keyword>
<comment type="caution">
    <text evidence="4">The sequence shown here is derived from an EMBL/GenBank/DDBJ whole genome shotgun (WGS) entry which is preliminary data.</text>
</comment>
<evidence type="ECO:0000256" key="1">
    <source>
        <dbReference type="ARBA" id="ARBA00010211"/>
    </source>
</evidence>
<dbReference type="Pfam" id="PF01557">
    <property type="entry name" value="FAA_hydrolase"/>
    <property type="match status" value="1"/>
</dbReference>
<proteinExistence type="inferred from homology"/>
<dbReference type="FunFam" id="3.90.850.10:FF:000002">
    <property type="entry name" value="2-hydroxyhepta-2,4-diene-1,7-dioate isomerase"/>
    <property type="match status" value="1"/>
</dbReference>
<name>A0A917K7Z1_9BACL</name>
<sequence>MKLLMFQQAVDRGEHSAGVVPARGAWQLGVAEGGRVLDVAAAAARAGIPAPTTLEAVWSQSDGLARLRALAETAAVWEDVWLAEHAVRFGPCVPAPGKILCVGLNYRRHAAESNMPVPETPVLFPKYANALAAHGETIYAPLSAQKLDYEAELCIVIGRRAKHLSREEALYAVFGYCNANDLSARDLQFRTSQWLLGKTCDGFCPIGPYLVTADEVPDPNALSIRCFVNGELRQDSNTADMVFSCAELVHYVSQYMTLEPGDLILTGTPEGVILGYPPERQRWLDAGDEVTVEIEGLGRLTNRLAREQI</sequence>
<dbReference type="GO" id="GO:0016853">
    <property type="term" value="F:isomerase activity"/>
    <property type="evidence" value="ECO:0007669"/>
    <property type="project" value="UniProtKB-ARBA"/>
</dbReference>
<dbReference type="InterPro" id="IPR051121">
    <property type="entry name" value="FAH"/>
</dbReference>
<evidence type="ECO:0000259" key="3">
    <source>
        <dbReference type="Pfam" id="PF01557"/>
    </source>
</evidence>
<dbReference type="RefSeq" id="WP_229776400.1">
    <property type="nucleotide sequence ID" value="NZ_BMOY01000010.1"/>
</dbReference>
<dbReference type="InterPro" id="IPR011234">
    <property type="entry name" value="Fumarylacetoacetase-like_C"/>
</dbReference>
<reference evidence="4" key="2">
    <citation type="submission" date="2020-09" db="EMBL/GenBank/DDBJ databases">
        <authorList>
            <person name="Sun Q."/>
            <person name="Ohkuma M."/>
        </authorList>
    </citation>
    <scope>NUCLEOTIDE SEQUENCE</scope>
    <source>
        <strain evidence="4">JCM 18487</strain>
    </source>
</reference>